<keyword evidence="9" id="KW-1185">Reference proteome</keyword>
<reference evidence="8" key="2">
    <citation type="submission" date="2023-01" db="EMBL/GenBank/DDBJ databases">
        <authorList>
            <person name="Sun Q."/>
            <person name="Evtushenko L."/>
        </authorList>
    </citation>
    <scope>NUCLEOTIDE SEQUENCE</scope>
    <source>
        <strain evidence="8">VKM B-1499</strain>
    </source>
</reference>
<dbReference type="Pfam" id="PF22692">
    <property type="entry name" value="LlgE_F_G_D1"/>
    <property type="match status" value="1"/>
</dbReference>
<dbReference type="RefSeq" id="WP_271166322.1">
    <property type="nucleotide sequence ID" value="NZ_BSFD01000011.1"/>
</dbReference>
<protein>
    <submittedName>
        <fullName evidence="8">Flagellar basal-body rod protein FlgG</fullName>
    </submittedName>
</protein>
<gene>
    <name evidence="8" type="primary">flgG_2</name>
    <name evidence="8" type="ORF">GCM10017620_31430</name>
</gene>
<dbReference type="PANTHER" id="PTHR30435:SF19">
    <property type="entry name" value="FLAGELLAR BASAL-BODY ROD PROTEIN FLGG"/>
    <property type="match status" value="1"/>
</dbReference>
<dbReference type="SUPFAM" id="SSF117143">
    <property type="entry name" value="Flagellar hook protein flgE"/>
    <property type="match status" value="1"/>
</dbReference>
<sequence length="243" mass="24560">MNGAFSIGATGLRAQERALGITANNIANMNTPAFKRSSVRFSELMGPGGGAAGGVSALEAATVFAQGDLRVTGQPLDVAVDGEGFIEVLGADGRSLLWRGGTLSVGADGLLATADGLPLHAMIRIPEGADRLTIASDGAVAAVLAGDTTPTELGRIDLQKVDDPSELTPLGGGLYRTTGEARAAFATGEEGLGVLVQGAIEGANVALSNEMVALMLMQRAYAASAQALQAGDQLMAIANGLRR</sequence>
<evidence type="ECO:0000313" key="8">
    <source>
        <dbReference type="EMBL" id="GLK50169.1"/>
    </source>
</evidence>
<keyword evidence="8" id="KW-0966">Cell projection</keyword>
<dbReference type="InterPro" id="IPR037925">
    <property type="entry name" value="FlgE/F/G-like"/>
</dbReference>
<evidence type="ECO:0000259" key="5">
    <source>
        <dbReference type="Pfam" id="PF00460"/>
    </source>
</evidence>
<dbReference type="EMBL" id="BSFD01000011">
    <property type="protein sequence ID" value="GLK50169.1"/>
    <property type="molecule type" value="Genomic_DNA"/>
</dbReference>
<evidence type="ECO:0000259" key="6">
    <source>
        <dbReference type="Pfam" id="PF06429"/>
    </source>
</evidence>
<dbReference type="Proteomes" id="UP001143509">
    <property type="component" value="Unassembled WGS sequence"/>
</dbReference>
<feature type="domain" description="Flagellar basal body rod protein N-terminal" evidence="5">
    <location>
        <begin position="7"/>
        <end position="35"/>
    </location>
</feature>
<comment type="similarity">
    <text evidence="2 4">Belongs to the flagella basal body rod proteins family.</text>
</comment>
<reference evidence="8" key="1">
    <citation type="journal article" date="2014" name="Int. J. Syst. Evol. Microbiol.">
        <title>Complete genome of a new Firmicutes species belonging to the dominant human colonic microbiota ('Ruminococcus bicirculans') reveals two chromosomes and a selective capacity to utilize plant glucans.</title>
        <authorList>
            <consortium name="NISC Comparative Sequencing Program"/>
            <person name="Wegmann U."/>
            <person name="Louis P."/>
            <person name="Goesmann A."/>
            <person name="Henrissat B."/>
            <person name="Duncan S.H."/>
            <person name="Flint H.J."/>
        </authorList>
    </citation>
    <scope>NUCLEOTIDE SEQUENCE</scope>
    <source>
        <strain evidence="8">VKM B-1499</strain>
    </source>
</reference>
<evidence type="ECO:0000259" key="7">
    <source>
        <dbReference type="Pfam" id="PF22692"/>
    </source>
</evidence>
<accession>A0ABQ5TBH6</accession>
<evidence type="ECO:0000256" key="3">
    <source>
        <dbReference type="ARBA" id="ARBA00023143"/>
    </source>
</evidence>
<dbReference type="PANTHER" id="PTHR30435">
    <property type="entry name" value="FLAGELLAR PROTEIN"/>
    <property type="match status" value="1"/>
</dbReference>
<dbReference type="InterPro" id="IPR001444">
    <property type="entry name" value="Flag_bb_rod_N"/>
</dbReference>
<evidence type="ECO:0000313" key="9">
    <source>
        <dbReference type="Proteomes" id="UP001143509"/>
    </source>
</evidence>
<proteinExistence type="inferred from homology"/>
<evidence type="ECO:0000256" key="4">
    <source>
        <dbReference type="RuleBase" id="RU362116"/>
    </source>
</evidence>
<comment type="caution">
    <text evidence="8">The sequence shown here is derived from an EMBL/GenBank/DDBJ whole genome shotgun (WGS) entry which is preliminary data.</text>
</comment>
<comment type="subcellular location">
    <subcellularLocation>
        <location evidence="1 4">Bacterial flagellum basal body</location>
    </subcellularLocation>
</comment>
<feature type="domain" description="Flagellar hook protein FlgE/F/G-like D1" evidence="7">
    <location>
        <begin position="79"/>
        <end position="142"/>
    </location>
</feature>
<organism evidence="8 9">
    <name type="scientific">Brevundimonas intermedia</name>
    <dbReference type="NCBI Taxonomy" id="74315"/>
    <lineage>
        <taxon>Bacteria</taxon>
        <taxon>Pseudomonadati</taxon>
        <taxon>Pseudomonadota</taxon>
        <taxon>Alphaproteobacteria</taxon>
        <taxon>Caulobacterales</taxon>
        <taxon>Caulobacteraceae</taxon>
        <taxon>Brevundimonas</taxon>
    </lineage>
</organism>
<evidence type="ECO:0000256" key="1">
    <source>
        <dbReference type="ARBA" id="ARBA00004117"/>
    </source>
</evidence>
<keyword evidence="8" id="KW-0282">Flagellum</keyword>
<name>A0ABQ5TBH6_9CAUL</name>
<keyword evidence="3 4" id="KW-0975">Bacterial flagellum</keyword>
<keyword evidence="8" id="KW-0969">Cilium</keyword>
<feature type="domain" description="Flagellar basal-body/hook protein C-terminal" evidence="6">
    <location>
        <begin position="196"/>
        <end position="241"/>
    </location>
</feature>
<dbReference type="NCBIfam" id="TIGR03506">
    <property type="entry name" value="FlgEFG_subfam"/>
    <property type="match status" value="1"/>
</dbReference>
<dbReference type="Pfam" id="PF06429">
    <property type="entry name" value="Flg_bbr_C"/>
    <property type="match status" value="1"/>
</dbReference>
<dbReference type="InterPro" id="IPR020013">
    <property type="entry name" value="Flagellar_FlgE/F/G"/>
</dbReference>
<dbReference type="InterPro" id="IPR053967">
    <property type="entry name" value="LlgE_F_G-like_D1"/>
</dbReference>
<evidence type="ECO:0000256" key="2">
    <source>
        <dbReference type="ARBA" id="ARBA00009677"/>
    </source>
</evidence>
<dbReference type="InterPro" id="IPR010930">
    <property type="entry name" value="Flg_bb/hook_C_dom"/>
</dbReference>
<dbReference type="Pfam" id="PF00460">
    <property type="entry name" value="Flg_bb_rod"/>
    <property type="match status" value="1"/>
</dbReference>